<evidence type="ECO:0000256" key="1">
    <source>
        <dbReference type="SAM" id="Phobius"/>
    </source>
</evidence>
<accession>A0A031LRS4</accession>
<dbReference type="AlphaFoldDB" id="A0A031LRS4"/>
<protein>
    <submittedName>
        <fullName evidence="2">Uncharacterized protein</fullName>
    </submittedName>
</protein>
<evidence type="ECO:0000313" key="2">
    <source>
        <dbReference type="EMBL" id="EZQ07124.1"/>
    </source>
</evidence>
<dbReference type="RefSeq" id="WP_048099605.1">
    <property type="nucleotide sequence ID" value="NZ_JFZT01000039.1"/>
</dbReference>
<feature type="transmembrane region" description="Helical" evidence="1">
    <location>
        <begin position="12"/>
        <end position="32"/>
    </location>
</feature>
<name>A0A031LRS4_9CREN</name>
<gene>
    <name evidence="2" type="ORF">CM19_06995</name>
</gene>
<comment type="caution">
    <text evidence="2">The sequence shown here is derived from an EMBL/GenBank/DDBJ whole genome shotgun (WGS) entry which is preliminary data.</text>
</comment>
<sequence length="214" mass="23029">MSNPQPDRNKKFLIIALAVALIALGIGGFLLLHRSTSNLTPSTHSSSSDSLPQTFSVLYGGDWAINDNYSGIITVNNNGTVSLSILNGTKEVENSSSTFPAGTQIKEYVITSLTDRSENATVVAFNFTNSSFASGFFQYYFYVINETAHAYHVAYQNLSYSGYSGAVTSPVINNVTVSLGVAHSGESVVIVEVSGNELSVNKYELILQDVINTF</sequence>
<dbReference type="Proteomes" id="UP000024332">
    <property type="component" value="Unassembled WGS sequence"/>
</dbReference>
<proteinExistence type="predicted"/>
<organism evidence="2 3">
    <name type="scientific">Candidatus Acidianus copahuensis</name>
    <dbReference type="NCBI Taxonomy" id="1160895"/>
    <lineage>
        <taxon>Archaea</taxon>
        <taxon>Thermoproteota</taxon>
        <taxon>Thermoprotei</taxon>
        <taxon>Sulfolobales</taxon>
        <taxon>Sulfolobaceae</taxon>
        <taxon>Acidianus</taxon>
    </lineage>
</organism>
<reference evidence="2 3" key="1">
    <citation type="submission" date="2014-03" db="EMBL/GenBank/DDBJ databases">
        <title>Draft genome sequence of the novel thermoacidophilic archaea Acidianus copahuensis ALE1 strain, isolated from Copahue volcanic area in Neuquen Argentina.</title>
        <authorList>
            <person name="Urbieta M.S."/>
            <person name="Rascovan N."/>
            <person name="Castro C."/>
            <person name="Revale S."/>
            <person name="Giaveno M.A."/>
            <person name="Vazquez M.P."/>
            <person name="Donati E.R."/>
        </authorList>
    </citation>
    <scope>NUCLEOTIDE SEQUENCE [LARGE SCALE GENOMIC DNA]</scope>
    <source>
        <strain evidence="2 3">ALE1</strain>
    </source>
</reference>
<dbReference type="EMBL" id="JFZT01000039">
    <property type="protein sequence ID" value="EZQ07124.1"/>
    <property type="molecule type" value="Genomic_DNA"/>
</dbReference>
<keyword evidence="1" id="KW-0812">Transmembrane</keyword>
<evidence type="ECO:0000313" key="3">
    <source>
        <dbReference type="Proteomes" id="UP000024332"/>
    </source>
</evidence>
<keyword evidence="3" id="KW-1185">Reference proteome</keyword>
<keyword evidence="1" id="KW-1133">Transmembrane helix</keyword>
<keyword evidence="1" id="KW-0472">Membrane</keyword>